<dbReference type="Gene3D" id="3.30.300.30">
    <property type="match status" value="1"/>
</dbReference>
<proteinExistence type="predicted"/>
<dbReference type="PANTHER" id="PTHR45527">
    <property type="entry name" value="NONRIBOSOMAL PEPTIDE SYNTHETASE"/>
    <property type="match status" value="1"/>
</dbReference>
<evidence type="ECO:0000259" key="1">
    <source>
        <dbReference type="Pfam" id="PF00501"/>
    </source>
</evidence>
<dbReference type="EMBL" id="CP017102">
    <property type="protein sequence ID" value="APO69783.1"/>
    <property type="molecule type" value="Genomic_DNA"/>
</dbReference>
<dbReference type="Proteomes" id="UP000184749">
    <property type="component" value="Plasmid pRgalIE4872a"/>
</dbReference>
<evidence type="ECO:0000313" key="2">
    <source>
        <dbReference type="EMBL" id="APO69783.1"/>
    </source>
</evidence>
<dbReference type="GO" id="GO:0005737">
    <property type="term" value="C:cytoplasm"/>
    <property type="evidence" value="ECO:0007669"/>
    <property type="project" value="TreeGrafter"/>
</dbReference>
<evidence type="ECO:0000313" key="3">
    <source>
        <dbReference type="Proteomes" id="UP000184749"/>
    </source>
</evidence>
<dbReference type="RefSeq" id="WP_074070502.1">
    <property type="nucleotide sequence ID" value="NZ_CP017102.1"/>
</dbReference>
<accession>A0A1L5NPG6</accession>
<dbReference type="OrthoDB" id="9803968at2"/>
<organism evidence="2 3">
    <name type="scientific">Rhizobium gallicum</name>
    <dbReference type="NCBI Taxonomy" id="56730"/>
    <lineage>
        <taxon>Bacteria</taxon>
        <taxon>Pseudomonadati</taxon>
        <taxon>Pseudomonadota</taxon>
        <taxon>Alphaproteobacteria</taxon>
        <taxon>Hyphomicrobiales</taxon>
        <taxon>Rhizobiaceae</taxon>
        <taxon>Rhizobium/Agrobacterium group</taxon>
        <taxon>Rhizobium</taxon>
    </lineage>
</organism>
<dbReference type="SUPFAM" id="SSF56801">
    <property type="entry name" value="Acetyl-CoA synthetase-like"/>
    <property type="match status" value="1"/>
</dbReference>
<keyword evidence="2" id="KW-0436">Ligase</keyword>
<dbReference type="InterPro" id="IPR042099">
    <property type="entry name" value="ANL_N_sf"/>
</dbReference>
<dbReference type="GO" id="GO:0044550">
    <property type="term" value="P:secondary metabolite biosynthetic process"/>
    <property type="evidence" value="ECO:0007669"/>
    <property type="project" value="TreeGrafter"/>
</dbReference>
<dbReference type="InterPro" id="IPR020845">
    <property type="entry name" value="AMP-binding_CS"/>
</dbReference>
<dbReference type="InterPro" id="IPR000873">
    <property type="entry name" value="AMP-dep_synth/lig_dom"/>
</dbReference>
<dbReference type="PROSITE" id="PS00455">
    <property type="entry name" value="AMP_BINDING"/>
    <property type="match status" value="1"/>
</dbReference>
<dbReference type="AlphaFoldDB" id="A0A1L5NPG6"/>
<sequence length="513" mass="56088">MSLLHHRLDERANSFPDRVVVEDEHTRLTLRQLRNSAASLATWLSQNGISKGDRVIIVARNNVMTASLIYATATVGACFVPIHPDTAPDQISYIQANSGAVMVISFVDGWVANVGGEVSALPSFEVLLNGGPIERTLMAYQPSTISEDPACLIYTSGSTGRPKGVTCLHRQMVFAVEAITAALDYREDDRIFCALPLSFDYGLYQLFLAIEAGCTLSLASPEISGLGLFRALKERRANIFPAVPALIEALAILGHRQPGRLPDLRLVTNTGAAPSPAAIKRLREAFPSVGFQLMYGLTECKRVSISPVDKDLEKPGTCGLPLKGTAISIVDEAGAPIANGEIGQIVIRGPHVMAGYWSEEALTNAVYRRRQATLVDLYSGDYGWVDDDGYLYCQGRRDDIFKIRGFRVSCSEIEAACCDVPGVVHAVMIPPGPQHRGTLFVCFSEAQFDVAAALRARLEPYKVPDRVLPITEMPKTANNKFDRRALARLLEERVAQQTITVENPYAQERSVQR</sequence>
<dbReference type="Pfam" id="PF00501">
    <property type="entry name" value="AMP-binding"/>
    <property type="match status" value="1"/>
</dbReference>
<name>A0A1L5NPG6_9HYPH</name>
<geneLocation type="plasmid" evidence="3">
    <name>prgalie4872a</name>
</geneLocation>
<dbReference type="PANTHER" id="PTHR45527:SF1">
    <property type="entry name" value="FATTY ACID SYNTHASE"/>
    <property type="match status" value="1"/>
</dbReference>
<reference evidence="2 3" key="1">
    <citation type="submission" date="2016-09" db="EMBL/GenBank/DDBJ databases">
        <title>The complete genome sequences of Rhizobium gallicum, symbiovars gallicum and phaseoli, symbionts associated to common bean (Phaseolus vulgaris).</title>
        <authorList>
            <person name="Bustos P."/>
            <person name="Santamaria R.I."/>
            <person name="Perez-Carrascal O.M."/>
            <person name="Juarez S."/>
            <person name="Lozano L."/>
            <person name="Martinez-Flores I."/>
            <person name="Martinez-Romero E."/>
            <person name="Cevallos M."/>
            <person name="Romero D."/>
            <person name="Davila G."/>
            <person name="Gonzalez V."/>
        </authorList>
    </citation>
    <scope>NUCLEOTIDE SEQUENCE [LARGE SCALE GENOMIC DNA]</scope>
    <source>
        <strain evidence="2 3">IE4872</strain>
        <plasmid evidence="3">prgalie4872a</plasmid>
    </source>
</reference>
<gene>
    <name evidence="2" type="ORF">IE4872_PA00034</name>
</gene>
<protein>
    <submittedName>
        <fullName evidence="2">AMP-dependent synthetase/ligase protein</fullName>
    </submittedName>
</protein>
<dbReference type="GO" id="GO:0043041">
    <property type="term" value="P:amino acid activation for nonribosomal peptide biosynthetic process"/>
    <property type="evidence" value="ECO:0007669"/>
    <property type="project" value="TreeGrafter"/>
</dbReference>
<dbReference type="Gene3D" id="3.40.50.12780">
    <property type="entry name" value="N-terminal domain of ligase-like"/>
    <property type="match status" value="1"/>
</dbReference>
<keyword evidence="2" id="KW-0614">Plasmid</keyword>
<feature type="domain" description="AMP-dependent synthetase/ligase" evidence="1">
    <location>
        <begin position="8"/>
        <end position="357"/>
    </location>
</feature>
<dbReference type="GO" id="GO:0031177">
    <property type="term" value="F:phosphopantetheine binding"/>
    <property type="evidence" value="ECO:0007669"/>
    <property type="project" value="TreeGrafter"/>
</dbReference>
<dbReference type="InterPro" id="IPR045851">
    <property type="entry name" value="AMP-bd_C_sf"/>
</dbReference>
<dbReference type="GO" id="GO:0016874">
    <property type="term" value="F:ligase activity"/>
    <property type="evidence" value="ECO:0007669"/>
    <property type="project" value="UniProtKB-KW"/>
</dbReference>